<dbReference type="Proteomes" id="UP000008631">
    <property type="component" value="Chromosome"/>
</dbReference>
<dbReference type="PROSITE" id="PS50082">
    <property type="entry name" value="WD_REPEATS_2"/>
    <property type="match status" value="3"/>
</dbReference>
<accession>E8QXP3</accession>
<dbReference type="STRING" id="575540.Isop_3523"/>
<dbReference type="InParanoid" id="E8QXP3"/>
<dbReference type="Pfam" id="PF00400">
    <property type="entry name" value="WD40"/>
    <property type="match status" value="3"/>
</dbReference>
<keyword evidence="1 6" id="KW-0853">WD repeat</keyword>
<dbReference type="CDD" id="cd00200">
    <property type="entry name" value="WD40"/>
    <property type="match status" value="1"/>
</dbReference>
<keyword evidence="2 7" id="KW-0349">Heme</keyword>
<keyword evidence="4" id="KW-0677">Repeat</keyword>
<dbReference type="PROSITE" id="PS50294">
    <property type="entry name" value="WD_REPEATS_REGION"/>
    <property type="match status" value="2"/>
</dbReference>
<sequence>MSLSRVYWTWTLLTATMTAGVDAGLSPARAVDGDKKVTYQEALGVFRARCMPCHNGDQKKGGLVLDTYLGVMQGGGSGEVIEPGDASASTLYLLAAHEEEPRMPPNGARIPDAELAILKQWIDAGAPENAGSAMAAPKKPNAEFKLDPAAVGKPQGDPATPDPALVSTNPPIHPSRPGPILALAASPWAPIVAVGSHKQVVIYRTDGTRRLAAVLPFPEGTIHTLRFSRSGDLLLGGGGRGGESGLAVVWNVKTGERLFEVGRDKEYDVVLAADISPDQSLVAVGGPNRIVRVYDTSTGEPIYEIRKHTEWITALEFSPDGVLLASGDRNNGLLVWEALNGREFFDLRGHSKAITGVSWRADSNVLASASLDGTVRLWEMTNGGQIKAINAHGGGVEAIHFALDGRIATAGRDNRTRLWNANGDKIRDFDPLPDLGLQAVLTHDGQILIGADFSGVVRLWNAESGQVLADLAANPAPLPIRLEQTAANVAEAEAQANQLEAGLSDLRAAVAAAEQAVKAAETTLAQRAAELAQAQAEANKATQIRQQAEAAQADAANATQAAQQALQALDTAKATHERAMAETQTALAQTAAAINHARVEVETALAAKAQADQALAQAVADLKAADPTQVAQAAQVVIQRRREVQARVEAIDQAAFAVLTQDGTRAHLTAALAQTQRDLAALPARRAEAEAALNAARTELAKRAEAVKQAVAQADALAQTLAQAQNAHDQARAMVEKAKADQAAVAKTFADKSAPLDAARQTLAALKTDLELLQAESKRSTAGQAALAK</sequence>
<dbReference type="SMART" id="SM00320">
    <property type="entry name" value="WD40"/>
    <property type="match status" value="7"/>
</dbReference>
<feature type="repeat" description="WD" evidence="6">
    <location>
        <begin position="305"/>
        <end position="346"/>
    </location>
</feature>
<reference key="1">
    <citation type="submission" date="2010-11" db="EMBL/GenBank/DDBJ databases">
        <title>The complete sequence of chromosome of Isophaera pallida ATCC 43644.</title>
        <authorList>
            <consortium name="US DOE Joint Genome Institute (JGI-PGF)"/>
            <person name="Lucas S."/>
            <person name="Copeland A."/>
            <person name="Lapidus A."/>
            <person name="Bruce D."/>
            <person name="Goodwin L."/>
            <person name="Pitluck S."/>
            <person name="Kyrpides N."/>
            <person name="Mavromatis K."/>
            <person name="Pagani I."/>
            <person name="Ivanova N."/>
            <person name="Saunders E."/>
            <person name="Brettin T."/>
            <person name="Detter J.C."/>
            <person name="Han C."/>
            <person name="Tapia R."/>
            <person name="Land M."/>
            <person name="Hauser L."/>
            <person name="Markowitz V."/>
            <person name="Cheng J.-F."/>
            <person name="Hugenholtz P."/>
            <person name="Woyke T."/>
            <person name="Wu D."/>
            <person name="Eisen J.A."/>
        </authorList>
    </citation>
    <scope>NUCLEOTIDE SEQUENCE</scope>
    <source>
        <strain>ATCC 43644</strain>
    </source>
</reference>
<evidence type="ECO:0000259" key="9">
    <source>
        <dbReference type="PROSITE" id="PS51007"/>
    </source>
</evidence>
<feature type="coiled-coil region" evidence="8">
    <location>
        <begin position="707"/>
        <end position="776"/>
    </location>
</feature>
<dbReference type="PROSITE" id="PS51007">
    <property type="entry name" value="CYTC"/>
    <property type="match status" value="1"/>
</dbReference>
<dbReference type="PANTHER" id="PTHR19879">
    <property type="entry name" value="TRANSCRIPTION INITIATION FACTOR TFIID"/>
    <property type="match status" value="1"/>
</dbReference>
<dbReference type="SUPFAM" id="SSF46626">
    <property type="entry name" value="Cytochrome c"/>
    <property type="match status" value="1"/>
</dbReference>
<proteinExistence type="predicted"/>
<keyword evidence="11" id="KW-1185">Reference proteome</keyword>
<keyword evidence="8" id="KW-0175">Coiled coil</keyword>
<dbReference type="PROSITE" id="PS00678">
    <property type="entry name" value="WD_REPEATS_1"/>
    <property type="match status" value="1"/>
</dbReference>
<dbReference type="GO" id="GO:0046872">
    <property type="term" value="F:metal ion binding"/>
    <property type="evidence" value="ECO:0007669"/>
    <property type="project" value="UniProtKB-KW"/>
</dbReference>
<dbReference type="InterPro" id="IPR009056">
    <property type="entry name" value="Cyt_c-like_dom"/>
</dbReference>
<keyword evidence="5 7" id="KW-0408">Iron</keyword>
<evidence type="ECO:0000313" key="11">
    <source>
        <dbReference type="Proteomes" id="UP000008631"/>
    </source>
</evidence>
<dbReference type="InterPro" id="IPR036909">
    <property type="entry name" value="Cyt_c-like_dom_sf"/>
</dbReference>
<name>E8QXP3_ISOPI</name>
<organism evidence="10 11">
    <name type="scientific">Isosphaera pallida (strain ATCC 43644 / DSM 9630 / IS1B)</name>
    <dbReference type="NCBI Taxonomy" id="575540"/>
    <lineage>
        <taxon>Bacteria</taxon>
        <taxon>Pseudomonadati</taxon>
        <taxon>Planctomycetota</taxon>
        <taxon>Planctomycetia</taxon>
        <taxon>Isosphaerales</taxon>
        <taxon>Isosphaeraceae</taxon>
        <taxon>Isosphaera</taxon>
    </lineage>
</organism>
<feature type="coiled-coil region" evidence="8">
    <location>
        <begin position="482"/>
        <end position="582"/>
    </location>
</feature>
<dbReference type="EMBL" id="CP002353">
    <property type="protein sequence ID" value="ADV64080.1"/>
    <property type="molecule type" value="Genomic_DNA"/>
</dbReference>
<reference evidence="10 11" key="2">
    <citation type="journal article" date="2011" name="Stand. Genomic Sci.">
        <title>Complete genome sequence of Isosphaera pallida type strain (IS1B).</title>
        <authorList>
            <consortium name="US DOE Joint Genome Institute (JGI-PGF)"/>
            <person name="Goker M."/>
            <person name="Cleland D."/>
            <person name="Saunders E."/>
            <person name="Lapidus A."/>
            <person name="Nolan M."/>
            <person name="Lucas S."/>
            <person name="Hammon N."/>
            <person name="Deshpande S."/>
            <person name="Cheng J.F."/>
            <person name="Tapia R."/>
            <person name="Han C."/>
            <person name="Goodwin L."/>
            <person name="Pitluck S."/>
            <person name="Liolios K."/>
            <person name="Pagani I."/>
            <person name="Ivanova N."/>
            <person name="Mavromatis K."/>
            <person name="Pati A."/>
            <person name="Chen A."/>
            <person name="Palaniappan K."/>
            <person name="Land M."/>
            <person name="Hauser L."/>
            <person name="Chang Y.J."/>
            <person name="Jeffries C.D."/>
            <person name="Detter J.C."/>
            <person name="Beck B."/>
            <person name="Woyke T."/>
            <person name="Bristow J."/>
            <person name="Eisen J.A."/>
            <person name="Markowitz V."/>
            <person name="Hugenholtz P."/>
            <person name="Kyrpides N.C."/>
            <person name="Klenk H.P."/>
        </authorList>
    </citation>
    <scope>NUCLEOTIDE SEQUENCE [LARGE SCALE GENOMIC DNA]</scope>
    <source>
        <strain evidence="11">ATCC 43644 / DSM 9630 / IS1B</strain>
    </source>
</reference>
<dbReference type="eggNOG" id="COG2319">
    <property type="taxonomic scope" value="Bacteria"/>
</dbReference>
<evidence type="ECO:0000256" key="4">
    <source>
        <dbReference type="ARBA" id="ARBA00022737"/>
    </source>
</evidence>
<dbReference type="RefSeq" id="WP_013566368.1">
    <property type="nucleotide sequence ID" value="NC_014962.1"/>
</dbReference>
<dbReference type="InterPro" id="IPR019775">
    <property type="entry name" value="WD40_repeat_CS"/>
</dbReference>
<dbReference type="PANTHER" id="PTHR19879:SF9">
    <property type="entry name" value="TRANSCRIPTION INITIATION FACTOR TFIID SUBUNIT 5"/>
    <property type="match status" value="1"/>
</dbReference>
<feature type="domain" description="Cytochrome c" evidence="9">
    <location>
        <begin position="28"/>
        <end position="126"/>
    </location>
</feature>
<dbReference type="InterPro" id="IPR011429">
    <property type="entry name" value="Cyt_c_Planctomycete-type"/>
</dbReference>
<dbReference type="AlphaFoldDB" id="E8QXP3"/>
<feature type="repeat" description="WD" evidence="6">
    <location>
        <begin position="347"/>
        <end position="388"/>
    </location>
</feature>
<evidence type="ECO:0000256" key="6">
    <source>
        <dbReference type="PROSITE-ProRule" id="PRU00221"/>
    </source>
</evidence>
<evidence type="ECO:0000256" key="3">
    <source>
        <dbReference type="ARBA" id="ARBA00022723"/>
    </source>
</evidence>
<feature type="repeat" description="WD" evidence="6">
    <location>
        <begin position="389"/>
        <end position="420"/>
    </location>
</feature>
<keyword evidence="3 7" id="KW-0479">Metal-binding</keyword>
<dbReference type="InterPro" id="IPR015943">
    <property type="entry name" value="WD40/YVTN_repeat-like_dom_sf"/>
</dbReference>
<evidence type="ECO:0000256" key="2">
    <source>
        <dbReference type="ARBA" id="ARBA00022617"/>
    </source>
</evidence>
<dbReference type="OrthoDB" id="226265at2"/>
<evidence type="ECO:0000256" key="7">
    <source>
        <dbReference type="PROSITE-ProRule" id="PRU00433"/>
    </source>
</evidence>
<dbReference type="InterPro" id="IPR001680">
    <property type="entry name" value="WD40_rpt"/>
</dbReference>
<dbReference type="GO" id="GO:0009055">
    <property type="term" value="F:electron transfer activity"/>
    <property type="evidence" value="ECO:0007669"/>
    <property type="project" value="InterPro"/>
</dbReference>
<dbReference type="HOGENOM" id="CLU_019648_0_0_0"/>
<dbReference type="KEGG" id="ipa:Isop_3523"/>
<dbReference type="SUPFAM" id="SSF50998">
    <property type="entry name" value="Quinoprotein alcohol dehydrogenase-like"/>
    <property type="match status" value="1"/>
</dbReference>
<gene>
    <name evidence="10" type="ordered locus">Isop_3523</name>
</gene>
<dbReference type="Gene3D" id="2.130.10.10">
    <property type="entry name" value="YVTN repeat-like/Quinoprotein amine dehydrogenase"/>
    <property type="match status" value="3"/>
</dbReference>
<evidence type="ECO:0000256" key="5">
    <source>
        <dbReference type="ARBA" id="ARBA00023004"/>
    </source>
</evidence>
<evidence type="ECO:0000256" key="1">
    <source>
        <dbReference type="ARBA" id="ARBA00022574"/>
    </source>
</evidence>
<protein>
    <submittedName>
        <fullName evidence="10">WD40 repeat, subgroup</fullName>
    </submittedName>
</protein>
<evidence type="ECO:0000256" key="8">
    <source>
        <dbReference type="SAM" id="Coils"/>
    </source>
</evidence>
<dbReference type="Pfam" id="PF07635">
    <property type="entry name" value="PSCyt1"/>
    <property type="match status" value="1"/>
</dbReference>
<dbReference type="GO" id="GO:0020037">
    <property type="term" value="F:heme binding"/>
    <property type="evidence" value="ECO:0007669"/>
    <property type="project" value="InterPro"/>
</dbReference>
<dbReference type="InterPro" id="IPR011047">
    <property type="entry name" value="Quinoprotein_ADH-like_sf"/>
</dbReference>
<evidence type="ECO:0000313" key="10">
    <source>
        <dbReference type="EMBL" id="ADV64080.1"/>
    </source>
</evidence>